<dbReference type="InterPro" id="IPR045865">
    <property type="entry name" value="ACT-like_dom_sf"/>
</dbReference>
<evidence type="ECO:0000313" key="3">
    <source>
        <dbReference type="EMBL" id="MFL0196662.1"/>
    </source>
</evidence>
<comment type="caution">
    <text evidence="3">The sequence shown here is derived from an EMBL/GenBank/DDBJ whole genome shotgun (WGS) entry which is preliminary data.</text>
</comment>
<evidence type="ECO:0000256" key="1">
    <source>
        <dbReference type="HAMAP-Rule" id="MF_01054"/>
    </source>
</evidence>
<dbReference type="RefSeq" id="WP_406792767.1">
    <property type="nucleotide sequence ID" value="NZ_JBJHZX010000020.1"/>
</dbReference>
<organism evidence="3 4">
    <name type="scientific">Candidatus Clostridium eludens</name>
    <dbReference type="NCBI Taxonomy" id="3381663"/>
    <lineage>
        <taxon>Bacteria</taxon>
        <taxon>Bacillati</taxon>
        <taxon>Bacillota</taxon>
        <taxon>Clostridia</taxon>
        <taxon>Eubacteriales</taxon>
        <taxon>Clostridiaceae</taxon>
        <taxon>Clostridium</taxon>
    </lineage>
</organism>
<proteinExistence type="inferred from homology"/>
<dbReference type="SUPFAM" id="SSF55021">
    <property type="entry name" value="ACT-like"/>
    <property type="match status" value="1"/>
</dbReference>
<accession>A0ABW8SKS6</accession>
<dbReference type="PANTHER" id="PTHR34875:SF6">
    <property type="entry name" value="UPF0237 PROTEIN MJ1558"/>
    <property type="match status" value="1"/>
</dbReference>
<dbReference type="Pfam" id="PF13740">
    <property type="entry name" value="ACT_6"/>
    <property type="match status" value="1"/>
</dbReference>
<dbReference type="PROSITE" id="PS51671">
    <property type="entry name" value="ACT"/>
    <property type="match status" value="1"/>
</dbReference>
<sequence length="89" mass="10231">MKAFITVIGKDKTGIIYNVTSILYENNINILDINQTLIEDYFTMVMLVDLSEMKLDFIKLKASLESKADEIGVVIKIQREDIFTSMHEI</sequence>
<dbReference type="Gene3D" id="3.30.70.260">
    <property type="match status" value="1"/>
</dbReference>
<evidence type="ECO:0000313" key="4">
    <source>
        <dbReference type="Proteomes" id="UP001623660"/>
    </source>
</evidence>
<name>A0ABW8SKS6_9CLOT</name>
<comment type="similarity">
    <text evidence="1">Belongs to the UPF0237 family.</text>
</comment>
<protein>
    <recommendedName>
        <fullName evidence="1">UPF0237 protein ACJDU8_14000</fullName>
    </recommendedName>
</protein>
<dbReference type="EMBL" id="JBJHZX010000020">
    <property type="protein sequence ID" value="MFL0196662.1"/>
    <property type="molecule type" value="Genomic_DNA"/>
</dbReference>
<dbReference type="Proteomes" id="UP001623660">
    <property type="component" value="Unassembled WGS sequence"/>
</dbReference>
<reference evidence="3 4" key="1">
    <citation type="submission" date="2024-11" db="EMBL/GenBank/DDBJ databases">
        <authorList>
            <person name="Heng Y.C."/>
            <person name="Lim A.C.H."/>
            <person name="Lee J.K.Y."/>
            <person name="Kittelmann S."/>
        </authorList>
    </citation>
    <scope>NUCLEOTIDE SEQUENCE [LARGE SCALE GENOMIC DNA]</scope>
    <source>
        <strain evidence="3 4">WILCCON 0269</strain>
    </source>
</reference>
<dbReference type="InterPro" id="IPR022986">
    <property type="entry name" value="UPF0237_ACT"/>
</dbReference>
<gene>
    <name evidence="3" type="ORF">ACJDU8_14000</name>
</gene>
<dbReference type="InterPro" id="IPR002912">
    <property type="entry name" value="ACT_dom"/>
</dbReference>
<feature type="domain" description="ACT" evidence="2">
    <location>
        <begin position="4"/>
        <end position="78"/>
    </location>
</feature>
<keyword evidence="4" id="KW-1185">Reference proteome</keyword>
<dbReference type="CDD" id="cd04872">
    <property type="entry name" value="ACT_1ZPV"/>
    <property type="match status" value="1"/>
</dbReference>
<dbReference type="PANTHER" id="PTHR34875">
    <property type="entry name" value="UPF0237 PROTEIN MJ1558"/>
    <property type="match status" value="1"/>
</dbReference>
<dbReference type="NCBIfam" id="NF001220">
    <property type="entry name" value="PRK00194.1"/>
    <property type="match status" value="1"/>
</dbReference>
<dbReference type="InterPro" id="IPR050990">
    <property type="entry name" value="UPF0237/GcvR_regulator"/>
</dbReference>
<dbReference type="HAMAP" id="MF_01054">
    <property type="entry name" value="UPF0237"/>
    <property type="match status" value="1"/>
</dbReference>
<evidence type="ECO:0000259" key="2">
    <source>
        <dbReference type="PROSITE" id="PS51671"/>
    </source>
</evidence>